<dbReference type="InterPro" id="IPR036105">
    <property type="entry name" value="DiNase_FeMo-co_biosyn_sf"/>
</dbReference>
<dbReference type="InterPro" id="IPR033913">
    <property type="entry name" value="MTH1175_dom"/>
</dbReference>
<sequence>MKLVIPTNTKKGLDDKIADHFGRCQTYTFLNEKGEVVEIINNTSEHMGGKGLPPELMKKHGARVLLCGDIGPRAINLCQELGIEVYVCQAETVREIFKMWKNNKLKKAGAEDACEEHRI</sequence>
<dbReference type="AlphaFoldDB" id="A0A1J4T921"/>
<dbReference type="CDD" id="cd00851">
    <property type="entry name" value="MTH1175"/>
    <property type="match status" value="1"/>
</dbReference>
<evidence type="ECO:0000313" key="2">
    <source>
        <dbReference type="EMBL" id="OIO06711.1"/>
    </source>
</evidence>
<evidence type="ECO:0000259" key="1">
    <source>
        <dbReference type="Pfam" id="PF02579"/>
    </source>
</evidence>
<reference evidence="2 3" key="1">
    <citation type="journal article" date="2016" name="Environ. Microbiol.">
        <title>Genomic resolution of a cold subsurface aquifer community provides metabolic insights for novel microbes adapted to high CO concentrations.</title>
        <authorList>
            <person name="Probst A.J."/>
            <person name="Castelle C.J."/>
            <person name="Singh A."/>
            <person name="Brown C.T."/>
            <person name="Anantharaman K."/>
            <person name="Sharon I."/>
            <person name="Hug L.A."/>
            <person name="Burstein D."/>
            <person name="Emerson J.B."/>
            <person name="Thomas B.C."/>
            <person name="Banfield J.F."/>
        </authorList>
    </citation>
    <scope>NUCLEOTIDE SEQUENCE [LARGE SCALE GENOMIC DNA]</scope>
    <source>
        <strain evidence="2">CG1_02_37_44</strain>
    </source>
</reference>
<accession>A0A1J4T921</accession>
<proteinExistence type="predicted"/>
<dbReference type="STRING" id="1805146.AUJ27_03710"/>
<feature type="domain" description="Dinitrogenase iron-molybdenum cofactor biosynthesis" evidence="1">
    <location>
        <begin position="14"/>
        <end position="101"/>
    </location>
</feature>
<dbReference type="EMBL" id="MNUU01000072">
    <property type="protein sequence ID" value="OIO06711.1"/>
    <property type="molecule type" value="Genomic_DNA"/>
</dbReference>
<dbReference type="InterPro" id="IPR003731">
    <property type="entry name" value="Di-Nase_FeMo-co_biosynth"/>
</dbReference>
<dbReference type="Pfam" id="PF02579">
    <property type="entry name" value="Nitro_FeMo-Co"/>
    <property type="match status" value="1"/>
</dbReference>
<comment type="caution">
    <text evidence="2">The sequence shown here is derived from an EMBL/GenBank/DDBJ whole genome shotgun (WGS) entry which is preliminary data.</text>
</comment>
<dbReference type="SUPFAM" id="SSF53146">
    <property type="entry name" value="Nitrogenase accessory factor-like"/>
    <property type="match status" value="1"/>
</dbReference>
<dbReference type="Proteomes" id="UP000183192">
    <property type="component" value="Unassembled WGS sequence"/>
</dbReference>
<name>A0A1J4T921_9BACT</name>
<gene>
    <name evidence="2" type="ORF">AUJ27_03710</name>
</gene>
<evidence type="ECO:0000313" key="3">
    <source>
        <dbReference type="Proteomes" id="UP000183192"/>
    </source>
</evidence>
<dbReference type="PANTHER" id="PTHR42983">
    <property type="entry name" value="DINITROGENASE IRON-MOLYBDENUM COFACTOR PROTEIN-RELATED"/>
    <property type="match status" value="1"/>
</dbReference>
<organism evidence="2 3">
    <name type="scientific">Candidatus Falkowbacteria bacterium CG1_02_37_44</name>
    <dbReference type="NCBI Taxonomy" id="1805146"/>
    <lineage>
        <taxon>Bacteria</taxon>
        <taxon>Candidatus Falkowiibacteriota</taxon>
    </lineage>
</organism>
<dbReference type="PANTHER" id="PTHR42983:SF1">
    <property type="entry name" value="IRON-MOLYBDENUM PROTEIN"/>
    <property type="match status" value="1"/>
</dbReference>
<protein>
    <recommendedName>
        <fullName evidence="1">Dinitrogenase iron-molybdenum cofactor biosynthesis domain-containing protein</fullName>
    </recommendedName>
</protein>
<dbReference type="Gene3D" id="3.30.420.130">
    <property type="entry name" value="Dinitrogenase iron-molybdenum cofactor biosynthesis domain"/>
    <property type="match status" value="1"/>
</dbReference>